<comment type="caution">
    <text evidence="4">The sequence shown here is derived from an EMBL/GenBank/DDBJ whole genome shotgun (WGS) entry which is preliminary data.</text>
</comment>
<evidence type="ECO:0000256" key="2">
    <source>
        <dbReference type="SAM" id="MobiDB-lite"/>
    </source>
</evidence>
<keyword evidence="1" id="KW-0547">Nucleotide-binding</keyword>
<evidence type="ECO:0000313" key="5">
    <source>
        <dbReference type="Proteomes" id="UP001473302"/>
    </source>
</evidence>
<feature type="region of interest" description="Disordered" evidence="2">
    <location>
        <begin position="308"/>
        <end position="329"/>
    </location>
</feature>
<dbReference type="EMBL" id="BAABUK010000011">
    <property type="protein sequence ID" value="GAA5811894.1"/>
    <property type="molecule type" value="Genomic_DNA"/>
</dbReference>
<dbReference type="InterPro" id="IPR017441">
    <property type="entry name" value="Protein_kinase_ATP_BS"/>
</dbReference>
<dbReference type="InterPro" id="IPR050235">
    <property type="entry name" value="CK1_Ser-Thr_kinase"/>
</dbReference>
<reference evidence="4 5" key="1">
    <citation type="submission" date="2024-04" db="EMBL/GenBank/DDBJ databases">
        <title>genome sequences of Mucor flavus KT1a and Helicostylum pulchrum KT1b strains isolated from the surface of a dry-aged beef.</title>
        <authorList>
            <person name="Toyotome T."/>
            <person name="Hosono M."/>
            <person name="Torimaru M."/>
            <person name="Fukuda K."/>
            <person name="Mikami N."/>
        </authorList>
    </citation>
    <scope>NUCLEOTIDE SEQUENCE [LARGE SCALE GENOMIC DNA]</scope>
    <source>
        <strain evidence="4 5">KT1a</strain>
    </source>
</reference>
<dbReference type="InterPro" id="IPR011009">
    <property type="entry name" value="Kinase-like_dom_sf"/>
</dbReference>
<dbReference type="Gene3D" id="3.30.200.20">
    <property type="entry name" value="Phosphorylase Kinase, domain 1"/>
    <property type="match status" value="1"/>
</dbReference>
<feature type="region of interest" description="Disordered" evidence="2">
    <location>
        <begin position="203"/>
        <end position="244"/>
    </location>
</feature>
<feature type="binding site" evidence="1">
    <location>
        <position position="43"/>
    </location>
    <ligand>
        <name>ATP</name>
        <dbReference type="ChEBI" id="CHEBI:30616"/>
    </ligand>
</feature>
<keyword evidence="5" id="KW-1185">Reference proteome</keyword>
<evidence type="ECO:0000259" key="3">
    <source>
        <dbReference type="SMART" id="SM00220"/>
    </source>
</evidence>
<gene>
    <name evidence="4" type="ORF">MFLAVUS_005341</name>
</gene>
<sequence>MTLKTTKPLLNDRFEVREEIGTGGFGIVKLAYDHKLKQLVALKLEHYHRDSLKTERKVYGVLHGTPGFPRVYDHFSHGDCKYIAMSLLGPSIQKKFYARDDLESIAYTLIYLQKGSLPWQNLSKDGSDKVRHEKEKTSPNDICKGLEPEFCKFLNYARNLDYTEKPDYLKLKKMFTDLYNRKGYAKDGILEWSPRFALHSDKKQELAKKKALENEKLRKRKEEEEKAQKPSKKRKMNIPPPPAENMLLDKFASTPEVGAVPCKPKTRKEINAELTALAEKQARQEQGTSMTPIVTKSRKEINAELTALAQKQAEQEQSKKSPSIVTPEAGVVPCKPKIKKVNIAAITTLAQKQAQQEQFFYFFNNRNQI</sequence>
<organism evidence="4 5">
    <name type="scientific">Mucor flavus</name>
    <dbReference type="NCBI Taxonomy" id="439312"/>
    <lineage>
        <taxon>Eukaryota</taxon>
        <taxon>Fungi</taxon>
        <taxon>Fungi incertae sedis</taxon>
        <taxon>Mucoromycota</taxon>
        <taxon>Mucoromycotina</taxon>
        <taxon>Mucoromycetes</taxon>
        <taxon>Mucorales</taxon>
        <taxon>Mucorineae</taxon>
        <taxon>Mucoraceae</taxon>
        <taxon>Mucor</taxon>
    </lineage>
</organism>
<dbReference type="PROSITE" id="PS00107">
    <property type="entry name" value="PROTEIN_KINASE_ATP"/>
    <property type="match status" value="1"/>
</dbReference>
<keyword evidence="1" id="KW-0067">ATP-binding</keyword>
<protein>
    <recommendedName>
        <fullName evidence="3">Protein kinase domain-containing protein</fullName>
    </recommendedName>
</protein>
<name>A0ABP9YYH4_9FUNG</name>
<dbReference type="SMART" id="SM00220">
    <property type="entry name" value="S_TKc"/>
    <property type="match status" value="1"/>
</dbReference>
<proteinExistence type="predicted"/>
<feature type="domain" description="Protein kinase" evidence="3">
    <location>
        <begin position="14"/>
        <end position="193"/>
    </location>
</feature>
<accession>A0ABP9YYH4</accession>
<feature type="compositionally biased region" description="Basic and acidic residues" evidence="2">
    <location>
        <begin position="203"/>
        <end position="228"/>
    </location>
</feature>
<dbReference type="SUPFAM" id="SSF56112">
    <property type="entry name" value="Protein kinase-like (PK-like)"/>
    <property type="match status" value="1"/>
</dbReference>
<dbReference type="InterPro" id="IPR000719">
    <property type="entry name" value="Prot_kinase_dom"/>
</dbReference>
<evidence type="ECO:0000256" key="1">
    <source>
        <dbReference type="PROSITE-ProRule" id="PRU10141"/>
    </source>
</evidence>
<dbReference type="Proteomes" id="UP001473302">
    <property type="component" value="Unassembled WGS sequence"/>
</dbReference>
<dbReference type="Gene3D" id="1.10.510.10">
    <property type="entry name" value="Transferase(Phosphotransferase) domain 1"/>
    <property type="match status" value="1"/>
</dbReference>
<evidence type="ECO:0000313" key="4">
    <source>
        <dbReference type="EMBL" id="GAA5811894.1"/>
    </source>
</evidence>
<dbReference type="PANTHER" id="PTHR11909">
    <property type="entry name" value="CASEIN KINASE-RELATED"/>
    <property type="match status" value="1"/>
</dbReference>